<keyword evidence="1" id="KW-0175">Coiled coil</keyword>
<dbReference type="EMBL" id="DS469588">
    <property type="protein sequence ID" value="EDO40655.1"/>
    <property type="molecule type" value="Genomic_DNA"/>
</dbReference>
<dbReference type="GO" id="GO:0043130">
    <property type="term" value="F:ubiquitin binding"/>
    <property type="evidence" value="ECO:0000318"/>
    <property type="project" value="GO_Central"/>
</dbReference>
<dbReference type="HOGENOM" id="CLU_1002217_0_0_1"/>
<evidence type="ECO:0008006" key="4">
    <source>
        <dbReference type="Google" id="ProtNLM"/>
    </source>
</evidence>
<accession>A7S6I6</accession>
<protein>
    <recommendedName>
        <fullName evidence="4">UBX domain-containing protein</fullName>
    </recommendedName>
</protein>
<dbReference type="AlphaFoldDB" id="A7S6I6"/>
<dbReference type="PhylomeDB" id="A7S6I6"/>
<keyword evidence="3" id="KW-1185">Reference proteome</keyword>
<dbReference type="InParanoid" id="A7S6I6"/>
<evidence type="ECO:0000256" key="1">
    <source>
        <dbReference type="SAM" id="Coils"/>
    </source>
</evidence>
<evidence type="ECO:0000313" key="2">
    <source>
        <dbReference type="EMBL" id="EDO40655.1"/>
    </source>
</evidence>
<sequence length="278" mass="31734">MVEFQQFWGAVEASNPCLPISVLPVPMAVFLLQTQLQTRVGFLIALNWASTETRLPWLTSDATRVILERGLVWGGSTSDSDRNSGFWGGTFAPLMRFRECVIVALPAAVGEPFTDAQVLCIIDMADVTEERIIAAGEEAEAAILQRRENIDRISLREEQDRESLRMDQERDRERQRLIEIEEQQENEERRLREEHEASIRHLDGNSGSGDIRVRFRGRSGVFERRFTPTDTNELLHQVAQANFGHYRVRLTYFGQDIPDNQDPIDVVDATTLMVLCDE</sequence>
<reference evidence="2 3" key="1">
    <citation type="journal article" date="2007" name="Science">
        <title>Sea anemone genome reveals ancestral eumetazoan gene repertoire and genomic organization.</title>
        <authorList>
            <person name="Putnam N.H."/>
            <person name="Srivastava M."/>
            <person name="Hellsten U."/>
            <person name="Dirks B."/>
            <person name="Chapman J."/>
            <person name="Salamov A."/>
            <person name="Terry A."/>
            <person name="Shapiro H."/>
            <person name="Lindquist E."/>
            <person name="Kapitonov V.V."/>
            <person name="Jurka J."/>
            <person name="Genikhovich G."/>
            <person name="Grigoriev I.V."/>
            <person name="Lucas S.M."/>
            <person name="Steele R.E."/>
            <person name="Finnerty J.R."/>
            <person name="Technau U."/>
            <person name="Martindale M.Q."/>
            <person name="Rokhsar D.S."/>
        </authorList>
    </citation>
    <scope>NUCLEOTIDE SEQUENCE [LARGE SCALE GENOMIC DNA]</scope>
    <source>
        <strain evidence="3">CH2 X CH6</strain>
    </source>
</reference>
<name>A7S6I6_NEMVE</name>
<gene>
    <name evidence="2" type="ORF">NEMVEDRAFT_v1g243210</name>
</gene>
<evidence type="ECO:0000313" key="3">
    <source>
        <dbReference type="Proteomes" id="UP000001593"/>
    </source>
</evidence>
<feature type="coiled-coil region" evidence="1">
    <location>
        <begin position="170"/>
        <end position="198"/>
    </location>
</feature>
<dbReference type="GO" id="GO:0005783">
    <property type="term" value="C:endoplasmic reticulum"/>
    <property type="evidence" value="ECO:0000318"/>
    <property type="project" value="GO_Central"/>
</dbReference>
<organism evidence="2 3">
    <name type="scientific">Nematostella vectensis</name>
    <name type="common">Starlet sea anemone</name>
    <dbReference type="NCBI Taxonomy" id="45351"/>
    <lineage>
        <taxon>Eukaryota</taxon>
        <taxon>Metazoa</taxon>
        <taxon>Cnidaria</taxon>
        <taxon>Anthozoa</taxon>
        <taxon>Hexacorallia</taxon>
        <taxon>Actiniaria</taxon>
        <taxon>Edwardsiidae</taxon>
        <taxon>Nematostella</taxon>
    </lineage>
</organism>
<proteinExistence type="predicted"/>
<dbReference type="GO" id="GO:0036503">
    <property type="term" value="P:ERAD pathway"/>
    <property type="evidence" value="ECO:0000318"/>
    <property type="project" value="GO_Central"/>
</dbReference>
<dbReference type="Proteomes" id="UP000001593">
    <property type="component" value="Unassembled WGS sequence"/>
</dbReference>